<dbReference type="EMBL" id="JAWLUP010000239">
    <property type="protein sequence ID" value="MDV7268895.1"/>
    <property type="molecule type" value="Genomic_DNA"/>
</dbReference>
<dbReference type="PANTHER" id="PTHR43841:SF3">
    <property type="entry name" value="(3R)-HYDROXYACYL-ACP DEHYDRATASE SUBUNIT HADB"/>
    <property type="match status" value="1"/>
</dbReference>
<dbReference type="PANTHER" id="PTHR43841">
    <property type="entry name" value="3-HYDROXYACYL-THIOESTER DEHYDRATASE HTDX-RELATED"/>
    <property type="match status" value="1"/>
</dbReference>
<dbReference type="InterPro" id="IPR029069">
    <property type="entry name" value="HotDog_dom_sf"/>
</dbReference>
<evidence type="ECO:0000259" key="2">
    <source>
        <dbReference type="Pfam" id="PF01575"/>
    </source>
</evidence>
<evidence type="ECO:0000313" key="4">
    <source>
        <dbReference type="Proteomes" id="UP001185863"/>
    </source>
</evidence>
<feature type="domain" description="MaoC-like" evidence="2">
    <location>
        <begin position="16"/>
        <end position="106"/>
    </location>
</feature>
<protein>
    <submittedName>
        <fullName evidence="3">MaoC/PaaZ C-terminal domain-containing protein</fullName>
    </submittedName>
</protein>
<dbReference type="InterPro" id="IPR002539">
    <property type="entry name" value="MaoC-like_dom"/>
</dbReference>
<evidence type="ECO:0000313" key="3">
    <source>
        <dbReference type="EMBL" id="MDV7268895.1"/>
    </source>
</evidence>
<reference evidence="3" key="1">
    <citation type="submission" date="2023-10" db="EMBL/GenBank/DDBJ databases">
        <title>Development of a sustainable strategy for remediation of hydrocarbon-contaminated territories based on the waste exchange concept.</title>
        <authorList>
            <person name="Krivoruchko A."/>
        </authorList>
    </citation>
    <scope>NUCLEOTIDE SEQUENCE</scope>
    <source>
        <strain evidence="3">IEGM 68</strain>
    </source>
</reference>
<proteinExistence type="inferred from homology"/>
<dbReference type="Pfam" id="PF01575">
    <property type="entry name" value="MaoC_dehydratas"/>
    <property type="match status" value="1"/>
</dbReference>
<dbReference type="AlphaFoldDB" id="A0AAE5A9C6"/>
<organism evidence="3 4">
    <name type="scientific">Rhodococcus oxybenzonivorans</name>
    <dbReference type="NCBI Taxonomy" id="1990687"/>
    <lineage>
        <taxon>Bacteria</taxon>
        <taxon>Bacillati</taxon>
        <taxon>Actinomycetota</taxon>
        <taxon>Actinomycetes</taxon>
        <taxon>Mycobacteriales</taxon>
        <taxon>Nocardiaceae</taxon>
        <taxon>Rhodococcus</taxon>
    </lineage>
</organism>
<accession>A0AAE5A9C6</accession>
<evidence type="ECO:0000256" key="1">
    <source>
        <dbReference type="ARBA" id="ARBA00005254"/>
    </source>
</evidence>
<comment type="similarity">
    <text evidence="1">Belongs to the enoyl-CoA hydratase/isomerase family.</text>
</comment>
<sequence length="148" mass="15458">MTSSTPTASDVVAELKPGAISRTTLALFAGASGDHNPIHIDIDSAKASGMEDVFAHGMLSMAYLGRLLTDWIPQSRILELSTRFTAITPVHAEPVLTATVKEIAAVDGEQRAHLDLNVVLADGTRTLTGAAVVAWSDPDSPGNATLVP</sequence>
<dbReference type="Proteomes" id="UP001185863">
    <property type="component" value="Unassembled WGS sequence"/>
</dbReference>
<comment type="caution">
    <text evidence="3">The sequence shown here is derived from an EMBL/GenBank/DDBJ whole genome shotgun (WGS) entry which is preliminary data.</text>
</comment>
<dbReference type="SUPFAM" id="SSF54637">
    <property type="entry name" value="Thioesterase/thiol ester dehydrase-isomerase"/>
    <property type="match status" value="1"/>
</dbReference>
<dbReference type="Gene3D" id="3.10.129.10">
    <property type="entry name" value="Hotdog Thioesterase"/>
    <property type="match status" value="1"/>
</dbReference>
<gene>
    <name evidence="3" type="ORF">R4315_30730</name>
</gene>
<dbReference type="RefSeq" id="WP_317745077.1">
    <property type="nucleotide sequence ID" value="NZ_JAWLUP010000239.1"/>
</dbReference>
<name>A0AAE5A9C6_9NOCA</name>